<dbReference type="KEGG" id="srn:A4G23_04878"/>
<reference evidence="3 4" key="1">
    <citation type="submission" date="2016-09" db="EMBL/GenBank/DDBJ databases">
        <title>Streptomyces rubrolavendulae MJM4426 Genome sequencing and assembly.</title>
        <authorList>
            <person name="Kim J.-G."/>
        </authorList>
    </citation>
    <scope>NUCLEOTIDE SEQUENCE [LARGE SCALE GENOMIC DNA]</scope>
    <source>
        <strain evidence="3 4">MJM4426</strain>
    </source>
</reference>
<name>A0A1D8G961_9ACTN</name>
<evidence type="ECO:0000313" key="3">
    <source>
        <dbReference type="EMBL" id="AOT61986.1"/>
    </source>
</evidence>
<organism evidence="3 4">
    <name type="scientific">Streptomyces rubrolavendulae</name>
    <dbReference type="NCBI Taxonomy" id="285473"/>
    <lineage>
        <taxon>Bacteria</taxon>
        <taxon>Bacillati</taxon>
        <taxon>Actinomycetota</taxon>
        <taxon>Actinomycetes</taxon>
        <taxon>Kitasatosporales</taxon>
        <taxon>Streptomycetaceae</taxon>
        <taxon>Streptomyces</taxon>
    </lineage>
</organism>
<keyword evidence="2" id="KW-0472">Membrane</keyword>
<keyword evidence="2" id="KW-1133">Transmembrane helix</keyword>
<dbReference type="EMBL" id="CP017316">
    <property type="protein sequence ID" value="AOT61986.1"/>
    <property type="molecule type" value="Genomic_DNA"/>
</dbReference>
<accession>A0A1D8G961</accession>
<proteinExistence type="predicted"/>
<gene>
    <name evidence="3" type="ORF">A4G23_04878</name>
</gene>
<dbReference type="STRING" id="285473.A4G23_04878"/>
<keyword evidence="2" id="KW-0812">Transmembrane</keyword>
<feature type="transmembrane region" description="Helical" evidence="2">
    <location>
        <begin position="6"/>
        <end position="29"/>
    </location>
</feature>
<dbReference type="AlphaFoldDB" id="A0A1D8G961"/>
<feature type="compositionally biased region" description="Low complexity" evidence="1">
    <location>
        <begin position="250"/>
        <end position="287"/>
    </location>
</feature>
<dbReference type="PATRIC" id="fig|285473.5.peg.5137"/>
<keyword evidence="4" id="KW-1185">Reference proteome</keyword>
<protein>
    <recommendedName>
        <fullName evidence="5">Secreted protein</fullName>
    </recommendedName>
</protein>
<dbReference type="Proteomes" id="UP000095349">
    <property type="component" value="Chromosome"/>
</dbReference>
<feature type="compositionally biased region" description="Low complexity" evidence="1">
    <location>
        <begin position="294"/>
        <end position="308"/>
    </location>
</feature>
<feature type="region of interest" description="Disordered" evidence="1">
    <location>
        <begin position="230"/>
        <end position="314"/>
    </location>
</feature>
<evidence type="ECO:0000256" key="2">
    <source>
        <dbReference type="SAM" id="Phobius"/>
    </source>
</evidence>
<evidence type="ECO:0000256" key="1">
    <source>
        <dbReference type="SAM" id="MobiDB-lite"/>
    </source>
</evidence>
<sequence length="314" mass="33146">MDQDLWNIVLGVAASGLSASLGWLARTALSRRRLRRRQGFFGLPDDSDCLLVVNREAGGEGVHRHDVFALLELSALIRDCGARPRIVRHDQAVEGFGDRTEFCLGGPMSNQRMAAHLRTLLPGLELERGPGTSPDLYRIGGETYRAEHGVSEYAVLARLTAGEGRRPVFLFCGQKAITNQAATRYLVRHHEELARRHKRGSFALLLKVVNSEAYGPDVVELVADVTDAATRPAPAPVPRPAAPADDARTTEAAPGAAAPGAEGTGAAATPATAADAPATAADAAAAADGREAPDTAGSARPPARGASPRPRPRR</sequence>
<evidence type="ECO:0000313" key="4">
    <source>
        <dbReference type="Proteomes" id="UP000095349"/>
    </source>
</evidence>
<evidence type="ECO:0008006" key="5">
    <source>
        <dbReference type="Google" id="ProtNLM"/>
    </source>
</evidence>